<organism evidence="2 3">
    <name type="scientific">Collybiopsis luxurians FD-317 M1</name>
    <dbReference type="NCBI Taxonomy" id="944289"/>
    <lineage>
        <taxon>Eukaryota</taxon>
        <taxon>Fungi</taxon>
        <taxon>Dikarya</taxon>
        <taxon>Basidiomycota</taxon>
        <taxon>Agaricomycotina</taxon>
        <taxon>Agaricomycetes</taxon>
        <taxon>Agaricomycetidae</taxon>
        <taxon>Agaricales</taxon>
        <taxon>Marasmiineae</taxon>
        <taxon>Omphalotaceae</taxon>
        <taxon>Collybiopsis</taxon>
        <taxon>Collybiopsis luxurians</taxon>
    </lineage>
</organism>
<keyword evidence="3" id="KW-1185">Reference proteome</keyword>
<gene>
    <name evidence="2" type="ORF">GYMLUDRAFT_261358</name>
</gene>
<accession>A0A0D0CCV6</accession>
<dbReference type="Proteomes" id="UP000053593">
    <property type="component" value="Unassembled WGS sequence"/>
</dbReference>
<evidence type="ECO:0000313" key="3">
    <source>
        <dbReference type="Proteomes" id="UP000053593"/>
    </source>
</evidence>
<proteinExistence type="predicted"/>
<feature type="chain" id="PRO_5002208586" evidence="1">
    <location>
        <begin position="23"/>
        <end position="188"/>
    </location>
</feature>
<sequence>MRFTVVTHIALVVVLAIAPSWARPALSDPQSRDIYNRTEPLYPDPTQIHDRAAQPHSAIKITCFVPSTALNGISKFFKQQTNQFENVNMGKNTGRNIKTFVERIAAEKLKVAAGTVNMDSKLNVYKDKKGKRVAFIVQILDSPTKVCGPKNLCVGVVSDGVLVKKKGGNGIIWSTNGNVNDLQLVKQL</sequence>
<reference evidence="2 3" key="1">
    <citation type="submission" date="2014-04" db="EMBL/GenBank/DDBJ databases">
        <title>Evolutionary Origins and Diversification of the Mycorrhizal Mutualists.</title>
        <authorList>
            <consortium name="DOE Joint Genome Institute"/>
            <consortium name="Mycorrhizal Genomics Consortium"/>
            <person name="Kohler A."/>
            <person name="Kuo A."/>
            <person name="Nagy L.G."/>
            <person name="Floudas D."/>
            <person name="Copeland A."/>
            <person name="Barry K.W."/>
            <person name="Cichocki N."/>
            <person name="Veneault-Fourrey C."/>
            <person name="LaButti K."/>
            <person name="Lindquist E.A."/>
            <person name="Lipzen A."/>
            <person name="Lundell T."/>
            <person name="Morin E."/>
            <person name="Murat C."/>
            <person name="Riley R."/>
            <person name="Ohm R."/>
            <person name="Sun H."/>
            <person name="Tunlid A."/>
            <person name="Henrissat B."/>
            <person name="Grigoriev I.V."/>
            <person name="Hibbett D.S."/>
            <person name="Martin F."/>
        </authorList>
    </citation>
    <scope>NUCLEOTIDE SEQUENCE [LARGE SCALE GENOMIC DNA]</scope>
    <source>
        <strain evidence="2 3">FD-317 M1</strain>
    </source>
</reference>
<name>A0A0D0CCV6_9AGAR</name>
<dbReference type="EMBL" id="KN834775">
    <property type="protein sequence ID" value="KIK60344.1"/>
    <property type="molecule type" value="Genomic_DNA"/>
</dbReference>
<keyword evidence="1" id="KW-0732">Signal</keyword>
<dbReference type="AlphaFoldDB" id="A0A0D0CCV6"/>
<evidence type="ECO:0000256" key="1">
    <source>
        <dbReference type="SAM" id="SignalP"/>
    </source>
</evidence>
<evidence type="ECO:0000313" key="2">
    <source>
        <dbReference type="EMBL" id="KIK60344.1"/>
    </source>
</evidence>
<dbReference type="HOGENOM" id="CLU_1441201_0_0_1"/>
<protein>
    <submittedName>
        <fullName evidence="2">Uncharacterized protein</fullName>
    </submittedName>
</protein>
<feature type="signal peptide" evidence="1">
    <location>
        <begin position="1"/>
        <end position="22"/>
    </location>
</feature>
<dbReference type="OrthoDB" id="10466546at2759"/>